<dbReference type="PANTHER" id="PTHR43670:SF121">
    <property type="entry name" value="PROTEIN RESTRICTED TEV MOVEMENT 2"/>
    <property type="match status" value="1"/>
</dbReference>
<evidence type="ECO:0000256" key="1">
    <source>
        <dbReference type="ARBA" id="ARBA00004162"/>
    </source>
</evidence>
<dbReference type="PROSITE" id="PS01031">
    <property type="entry name" value="SHSP"/>
    <property type="match status" value="1"/>
</dbReference>
<evidence type="ECO:0000256" key="11">
    <source>
        <dbReference type="SAM" id="Phobius"/>
    </source>
</evidence>
<evidence type="ECO:0000256" key="2">
    <source>
        <dbReference type="ARBA" id="ARBA00022475"/>
    </source>
</evidence>
<keyword evidence="7 11" id="KW-0472">Membrane</keyword>
<protein>
    <submittedName>
        <fullName evidence="13">HSP20-like chaperone</fullName>
    </submittedName>
</protein>
<name>A0A2U1LG81_ARTAN</name>
<evidence type="ECO:0000313" key="13">
    <source>
        <dbReference type="EMBL" id="PWA48004.1"/>
    </source>
</evidence>
<comment type="subcellular location">
    <subcellularLocation>
        <location evidence="1">Cell membrane</location>
        <topology evidence="1">Single-pass membrane protein</topology>
    </subcellularLocation>
</comment>
<evidence type="ECO:0000256" key="6">
    <source>
        <dbReference type="ARBA" id="ARBA00022989"/>
    </source>
</evidence>
<gene>
    <name evidence="13" type="ORF">CTI12_AA494830</name>
</gene>
<dbReference type="GO" id="GO:0034605">
    <property type="term" value="P:cellular response to heat"/>
    <property type="evidence" value="ECO:0007669"/>
    <property type="project" value="TreeGrafter"/>
</dbReference>
<dbReference type="InterPro" id="IPR002068">
    <property type="entry name" value="A-crystallin/Hsp20_dom"/>
</dbReference>
<keyword evidence="5" id="KW-0611">Plant defense</keyword>
<evidence type="ECO:0000256" key="9">
    <source>
        <dbReference type="RuleBase" id="RU003616"/>
    </source>
</evidence>
<dbReference type="CDD" id="cd06464">
    <property type="entry name" value="ACD_sHsps-like"/>
    <property type="match status" value="1"/>
</dbReference>
<dbReference type="GO" id="GO:0005886">
    <property type="term" value="C:plasma membrane"/>
    <property type="evidence" value="ECO:0007669"/>
    <property type="project" value="UniProtKB-SubCell"/>
</dbReference>
<organism evidence="13 14">
    <name type="scientific">Artemisia annua</name>
    <name type="common">Sweet wormwood</name>
    <dbReference type="NCBI Taxonomy" id="35608"/>
    <lineage>
        <taxon>Eukaryota</taxon>
        <taxon>Viridiplantae</taxon>
        <taxon>Streptophyta</taxon>
        <taxon>Embryophyta</taxon>
        <taxon>Tracheophyta</taxon>
        <taxon>Spermatophyta</taxon>
        <taxon>Magnoliopsida</taxon>
        <taxon>eudicotyledons</taxon>
        <taxon>Gunneridae</taxon>
        <taxon>Pentapetalae</taxon>
        <taxon>asterids</taxon>
        <taxon>campanulids</taxon>
        <taxon>Asterales</taxon>
        <taxon>Asteraceae</taxon>
        <taxon>Asteroideae</taxon>
        <taxon>Anthemideae</taxon>
        <taxon>Artemisiinae</taxon>
        <taxon>Artemisia</taxon>
    </lineage>
</organism>
<evidence type="ECO:0000256" key="4">
    <source>
        <dbReference type="ARBA" id="ARBA00022737"/>
    </source>
</evidence>
<keyword evidence="3 11" id="KW-0812">Transmembrane</keyword>
<reference evidence="13 14" key="1">
    <citation type="journal article" date="2018" name="Mol. Plant">
        <title>The genome of Artemisia annua provides insight into the evolution of Asteraceae family and artemisinin biosynthesis.</title>
        <authorList>
            <person name="Shen Q."/>
            <person name="Zhang L."/>
            <person name="Liao Z."/>
            <person name="Wang S."/>
            <person name="Yan T."/>
            <person name="Shi P."/>
            <person name="Liu M."/>
            <person name="Fu X."/>
            <person name="Pan Q."/>
            <person name="Wang Y."/>
            <person name="Lv Z."/>
            <person name="Lu X."/>
            <person name="Zhang F."/>
            <person name="Jiang W."/>
            <person name="Ma Y."/>
            <person name="Chen M."/>
            <person name="Hao X."/>
            <person name="Li L."/>
            <person name="Tang Y."/>
            <person name="Lv G."/>
            <person name="Zhou Y."/>
            <person name="Sun X."/>
            <person name="Brodelius P.E."/>
            <person name="Rose J.K.C."/>
            <person name="Tang K."/>
        </authorList>
    </citation>
    <scope>NUCLEOTIDE SEQUENCE [LARGE SCALE GENOMIC DNA]</scope>
    <source>
        <strain evidence="14">cv. Huhao1</strain>
        <tissue evidence="13">Leaf</tissue>
    </source>
</reference>
<evidence type="ECO:0000259" key="12">
    <source>
        <dbReference type="PROSITE" id="PS01031"/>
    </source>
</evidence>
<dbReference type="AlphaFoldDB" id="A0A2U1LG81"/>
<evidence type="ECO:0000256" key="10">
    <source>
        <dbReference type="SAM" id="MobiDB-lite"/>
    </source>
</evidence>
<feature type="region of interest" description="Disordered" evidence="10">
    <location>
        <begin position="113"/>
        <end position="160"/>
    </location>
</feature>
<comment type="caution">
    <text evidence="13">The sequence shown here is derived from an EMBL/GenBank/DDBJ whole genome shotgun (WGS) entry which is preliminary data.</text>
</comment>
<keyword evidence="2" id="KW-1003">Cell membrane</keyword>
<keyword evidence="4" id="KW-0677">Repeat</keyword>
<feature type="compositionally biased region" description="Low complexity" evidence="10">
    <location>
        <begin position="133"/>
        <end position="146"/>
    </location>
</feature>
<dbReference type="Proteomes" id="UP000245207">
    <property type="component" value="Unassembled WGS sequence"/>
</dbReference>
<keyword evidence="14" id="KW-1185">Reference proteome</keyword>
<evidence type="ECO:0000256" key="5">
    <source>
        <dbReference type="ARBA" id="ARBA00022821"/>
    </source>
</evidence>
<keyword evidence="6 11" id="KW-1133">Transmembrane helix</keyword>
<accession>A0A2U1LG81</accession>
<evidence type="ECO:0000313" key="14">
    <source>
        <dbReference type="Proteomes" id="UP000245207"/>
    </source>
</evidence>
<sequence>MRPRDDGVNHNRPRRTIAGRVYEKFKPIHEWRREDDHDSLVLYLPGFKKGFLKVTTEDPNILQVRGERLLVGNKWNRFHEHFKVPNTCKMREIRAKFSGGILTITMPKKIVNAPITTTPPKVQEPMQRTKQDTSSSKPSSSTSNTTLAPQPLPQMNHIDQGKNNLKSLDRVEENGPLNEKITKTSIDTKFSKRTRKVVVAAVVVGIVVLGVYGYYADKTLCKWQYEIAT</sequence>
<dbReference type="SUPFAM" id="SSF49764">
    <property type="entry name" value="HSP20-like chaperones"/>
    <property type="match status" value="1"/>
</dbReference>
<feature type="transmembrane region" description="Helical" evidence="11">
    <location>
        <begin position="197"/>
        <end position="215"/>
    </location>
</feature>
<evidence type="ECO:0000256" key="3">
    <source>
        <dbReference type="ARBA" id="ARBA00022692"/>
    </source>
</evidence>
<dbReference type="OrthoDB" id="1431247at2759"/>
<dbReference type="STRING" id="35608.A0A2U1LG81"/>
<proteinExistence type="inferred from homology"/>
<evidence type="ECO:0000256" key="7">
    <source>
        <dbReference type="ARBA" id="ARBA00023136"/>
    </source>
</evidence>
<feature type="domain" description="SHSP" evidence="12">
    <location>
        <begin position="19"/>
        <end position="123"/>
    </location>
</feature>
<dbReference type="GO" id="GO:0006952">
    <property type="term" value="P:defense response"/>
    <property type="evidence" value="ECO:0007669"/>
    <property type="project" value="UniProtKB-KW"/>
</dbReference>
<comment type="similarity">
    <text evidence="8 9">Belongs to the small heat shock protein (HSP20) family.</text>
</comment>
<dbReference type="PANTHER" id="PTHR43670">
    <property type="entry name" value="HEAT SHOCK PROTEIN 26"/>
    <property type="match status" value="1"/>
</dbReference>
<dbReference type="Gene3D" id="2.60.40.790">
    <property type="match status" value="1"/>
</dbReference>
<dbReference type="EMBL" id="PKPP01009550">
    <property type="protein sequence ID" value="PWA48004.1"/>
    <property type="molecule type" value="Genomic_DNA"/>
</dbReference>
<dbReference type="InterPro" id="IPR008978">
    <property type="entry name" value="HSP20-like_chaperone"/>
</dbReference>
<evidence type="ECO:0000256" key="8">
    <source>
        <dbReference type="PROSITE-ProRule" id="PRU00285"/>
    </source>
</evidence>
<dbReference type="Pfam" id="PF00011">
    <property type="entry name" value="HSP20"/>
    <property type="match status" value="1"/>
</dbReference>